<evidence type="ECO:0000256" key="1">
    <source>
        <dbReference type="SAM" id="Phobius"/>
    </source>
</evidence>
<evidence type="ECO:0000313" key="2">
    <source>
        <dbReference type="EMBL" id="MFC5770207.1"/>
    </source>
</evidence>
<feature type="transmembrane region" description="Helical" evidence="1">
    <location>
        <begin position="109"/>
        <end position="131"/>
    </location>
</feature>
<feature type="transmembrane region" description="Helical" evidence="1">
    <location>
        <begin position="176"/>
        <end position="198"/>
    </location>
</feature>
<accession>A0ABW1ASE7</accession>
<dbReference type="EMBL" id="JBHSOG010000049">
    <property type="protein sequence ID" value="MFC5770207.1"/>
    <property type="molecule type" value="Genomic_DNA"/>
</dbReference>
<keyword evidence="1" id="KW-0812">Transmembrane</keyword>
<feature type="transmembrane region" description="Helical" evidence="1">
    <location>
        <begin position="38"/>
        <end position="61"/>
    </location>
</feature>
<dbReference type="RefSeq" id="WP_096450175.1">
    <property type="nucleotide sequence ID" value="NZ_JBHSOG010000049.1"/>
</dbReference>
<gene>
    <name evidence="2" type="ORF">ACFPTN_12565</name>
</gene>
<evidence type="ECO:0008006" key="4">
    <source>
        <dbReference type="Google" id="ProtNLM"/>
    </source>
</evidence>
<sequence>MLDIFIVISRELAEALLVIASLRLMAWETDRRITASPIVWSAVLGAIAGVLLMSALTRIALDVRLNALVSIAFSLSVLWTATSTYASANSLYGHVEDAVDTWLHRLARGPAVIGIAFLVTFREALEVMVFLRGVQVDPCSVASLSALGLALSMLVILVGAFRSIATRRSLLAAFRLSALLLAFVAIRHLLIGIGSLLQAMVPPDMTAPLAGFLAGGPWHAFLIAALMIPVLTGFVGNWWKESTPAFLLGSSDTTPIRR</sequence>
<feature type="transmembrane region" description="Helical" evidence="1">
    <location>
        <begin position="67"/>
        <end position="88"/>
    </location>
</feature>
<keyword evidence="1" id="KW-1133">Transmembrane helix</keyword>
<name>A0ABW1ASE7_9RHOO</name>
<keyword evidence="3" id="KW-1185">Reference proteome</keyword>
<feature type="transmembrane region" description="Helical" evidence="1">
    <location>
        <begin position="143"/>
        <end position="164"/>
    </location>
</feature>
<comment type="caution">
    <text evidence="2">The sequence shown here is derived from an EMBL/GenBank/DDBJ whole genome shotgun (WGS) entry which is preliminary data.</text>
</comment>
<organism evidence="2 3">
    <name type="scientific">Thauera sinica</name>
    <dbReference type="NCBI Taxonomy" id="2665146"/>
    <lineage>
        <taxon>Bacteria</taxon>
        <taxon>Pseudomonadati</taxon>
        <taxon>Pseudomonadota</taxon>
        <taxon>Betaproteobacteria</taxon>
        <taxon>Rhodocyclales</taxon>
        <taxon>Zoogloeaceae</taxon>
        <taxon>Thauera</taxon>
    </lineage>
</organism>
<protein>
    <recommendedName>
        <fullName evidence="4">Iron permease</fullName>
    </recommendedName>
</protein>
<feature type="transmembrane region" description="Helical" evidence="1">
    <location>
        <begin position="218"/>
        <end position="239"/>
    </location>
</feature>
<evidence type="ECO:0000313" key="3">
    <source>
        <dbReference type="Proteomes" id="UP001595974"/>
    </source>
</evidence>
<keyword evidence="1" id="KW-0472">Membrane</keyword>
<reference evidence="3" key="1">
    <citation type="journal article" date="2019" name="Int. J. Syst. Evol. Microbiol.">
        <title>The Global Catalogue of Microorganisms (GCM) 10K type strain sequencing project: providing services to taxonomists for standard genome sequencing and annotation.</title>
        <authorList>
            <consortium name="The Broad Institute Genomics Platform"/>
            <consortium name="The Broad Institute Genome Sequencing Center for Infectious Disease"/>
            <person name="Wu L."/>
            <person name="Ma J."/>
        </authorList>
    </citation>
    <scope>NUCLEOTIDE SEQUENCE [LARGE SCALE GENOMIC DNA]</scope>
    <source>
        <strain evidence="3">SHR3</strain>
    </source>
</reference>
<dbReference type="Proteomes" id="UP001595974">
    <property type="component" value="Unassembled WGS sequence"/>
</dbReference>
<proteinExistence type="predicted"/>